<dbReference type="GO" id="GO:0005737">
    <property type="term" value="C:cytoplasm"/>
    <property type="evidence" value="ECO:0007669"/>
    <property type="project" value="TreeGrafter"/>
</dbReference>
<proteinExistence type="predicted"/>
<dbReference type="OrthoDB" id="5678283at2"/>
<organism evidence="3 4">
    <name type="scientific">Saprospira grandis (strain Lewin)</name>
    <dbReference type="NCBI Taxonomy" id="984262"/>
    <lineage>
        <taxon>Bacteria</taxon>
        <taxon>Pseudomonadati</taxon>
        <taxon>Bacteroidota</taxon>
        <taxon>Saprospiria</taxon>
        <taxon>Saprospirales</taxon>
        <taxon>Saprospiraceae</taxon>
        <taxon>Saprospira</taxon>
    </lineage>
</organism>
<dbReference type="AlphaFoldDB" id="H6L231"/>
<keyword evidence="4" id="KW-1185">Reference proteome</keyword>
<gene>
    <name evidence="3" type="ordered locus">SGRA_0831</name>
</gene>
<dbReference type="Pfam" id="PF23572">
    <property type="entry name" value="GH3_C"/>
    <property type="match status" value="1"/>
</dbReference>
<name>H6L231_SAPGL</name>
<dbReference type="RefSeq" id="WP_015691220.1">
    <property type="nucleotide sequence ID" value="NC_016940.1"/>
</dbReference>
<dbReference type="EMBL" id="CP002831">
    <property type="protein sequence ID" value="AFC23568.1"/>
    <property type="molecule type" value="Genomic_DNA"/>
</dbReference>
<dbReference type="Pfam" id="PF03321">
    <property type="entry name" value="GH3"/>
    <property type="match status" value="1"/>
</dbReference>
<accession>H6L231</accession>
<dbReference type="InterPro" id="IPR055377">
    <property type="entry name" value="GH3_M"/>
</dbReference>
<dbReference type="PANTHER" id="PTHR31901">
    <property type="entry name" value="GH3 DOMAIN-CONTAINING PROTEIN"/>
    <property type="match status" value="1"/>
</dbReference>
<feature type="domain" description="GH3 C-terminal" evidence="2">
    <location>
        <begin position="382"/>
        <end position="493"/>
    </location>
</feature>
<feature type="domain" description="GH3 middle" evidence="1">
    <location>
        <begin position="297"/>
        <end position="366"/>
    </location>
</feature>
<evidence type="ECO:0000313" key="4">
    <source>
        <dbReference type="Proteomes" id="UP000007519"/>
    </source>
</evidence>
<dbReference type="PANTHER" id="PTHR31901:SF9">
    <property type="entry name" value="GH3 DOMAIN-CONTAINING PROTEIN"/>
    <property type="match status" value="1"/>
</dbReference>
<dbReference type="KEGG" id="sgn:SGRA_0831"/>
<dbReference type="eggNOG" id="COG0318">
    <property type="taxonomic scope" value="Bacteria"/>
</dbReference>
<dbReference type="Proteomes" id="UP000007519">
    <property type="component" value="Chromosome"/>
</dbReference>
<dbReference type="HOGENOM" id="CLU_016249_4_0_10"/>
<dbReference type="Pfam" id="PF23571">
    <property type="entry name" value="GH3_M"/>
    <property type="match status" value="1"/>
</dbReference>
<dbReference type="InterPro" id="IPR004993">
    <property type="entry name" value="GH3"/>
</dbReference>
<evidence type="ECO:0000259" key="1">
    <source>
        <dbReference type="Pfam" id="PF23571"/>
    </source>
</evidence>
<dbReference type="GO" id="GO:0016881">
    <property type="term" value="F:acid-amino acid ligase activity"/>
    <property type="evidence" value="ECO:0007669"/>
    <property type="project" value="TreeGrafter"/>
</dbReference>
<sequence>MKILNSLVRFAFSFRAKKIHYFMQHPHEVQEQWLQHLISRAKNTHWGQEFGFQHIKTHKDFQKQLPLSDYETLKPYIRQMMLGQKDVLWPGQTKWFSKSSGTTNDKSKYLPVSMENLKTCHLQGSHDALALWYHSQPQTQVMSNAKSLIMGGSLERFAEFPESQIGDISAIMLLNMPFYGKYFYTPSMETALMKDWEQKIELMAQEICRENLTTIGGVPTWTIVLFRKLLEVTGKSNILEIFPNFEVYMHGGVSFEPYRQQFKAFLPSEKVQYRENYNASEGYFASQYDGQNKDMLLLLDNGVYYEFMPLSELGSAQPIVLSLAEVELDQDYALLISSNAGLWRYQIGDTIRFTSLAPYRIQISGRTKHFINVFGEEVMVQNTDKALAICCEKWNARISEYTVGPIFLEEGKGGHEWWIEFEQQPKNLAAFAQDLDQTLQSLNSDYEAKRYRNMALQPLKLHTLAKGSFHAWLKSRGKYGGQNKVPRLSNSREYIESLAQFEQ</sequence>
<reference evidence="3 4" key="1">
    <citation type="journal article" date="2012" name="Stand. Genomic Sci.">
        <title>Complete genome sequencing and analysis of Saprospira grandis str. Lewin, a predatory marine bacterium.</title>
        <authorList>
            <person name="Saw J.H."/>
            <person name="Yuryev A."/>
            <person name="Kanbe M."/>
            <person name="Hou S."/>
            <person name="Young A.G."/>
            <person name="Aizawa S."/>
            <person name="Alam M."/>
        </authorList>
    </citation>
    <scope>NUCLEOTIDE SEQUENCE [LARGE SCALE GENOMIC DNA]</scope>
    <source>
        <strain evidence="3 4">Lewin</strain>
    </source>
</reference>
<evidence type="ECO:0000313" key="3">
    <source>
        <dbReference type="EMBL" id="AFC23568.1"/>
    </source>
</evidence>
<evidence type="ECO:0000259" key="2">
    <source>
        <dbReference type="Pfam" id="PF23572"/>
    </source>
</evidence>
<protein>
    <submittedName>
        <fullName evidence="3">GH3 auxin-responsive promoter</fullName>
    </submittedName>
</protein>
<dbReference type="InterPro" id="IPR055378">
    <property type="entry name" value="GH3_C"/>
</dbReference>
<dbReference type="STRING" id="984262.SGRA_0831"/>